<protein>
    <submittedName>
        <fullName evidence="1">Uncharacterized protein</fullName>
    </submittedName>
</protein>
<name>A0A931C6Q8_9ACTN</name>
<proteinExistence type="predicted"/>
<accession>A0A931C6Q8</accession>
<gene>
    <name evidence="1" type="ORF">I4J89_17390</name>
</gene>
<dbReference type="EMBL" id="JADQTO010000007">
    <property type="protein sequence ID" value="MBG0563224.1"/>
    <property type="molecule type" value="Genomic_DNA"/>
</dbReference>
<reference evidence="1" key="1">
    <citation type="submission" date="2020-11" db="EMBL/GenBank/DDBJ databases">
        <title>Isolation and identification of active actinomycetes.</title>
        <authorList>
            <person name="Sun X."/>
        </authorList>
    </citation>
    <scope>NUCLEOTIDE SEQUENCE</scope>
    <source>
        <strain evidence="1">NEAU-A11</strain>
    </source>
</reference>
<keyword evidence="2" id="KW-1185">Reference proteome</keyword>
<dbReference type="AlphaFoldDB" id="A0A931C6Q8"/>
<sequence>MESRLRLLLVDAGVPPPVPQFEVRDEDGRLIGRVDLAWPARRVAHEYEGDHHRSRPSSGVTSAG</sequence>
<evidence type="ECO:0000313" key="1">
    <source>
        <dbReference type="EMBL" id="MBG0563224.1"/>
    </source>
</evidence>
<organism evidence="1 2">
    <name type="scientific">Actinoplanes aureus</name>
    <dbReference type="NCBI Taxonomy" id="2792083"/>
    <lineage>
        <taxon>Bacteria</taxon>
        <taxon>Bacillati</taxon>
        <taxon>Actinomycetota</taxon>
        <taxon>Actinomycetes</taxon>
        <taxon>Micromonosporales</taxon>
        <taxon>Micromonosporaceae</taxon>
        <taxon>Actinoplanes</taxon>
    </lineage>
</organism>
<dbReference type="Proteomes" id="UP000598146">
    <property type="component" value="Unassembled WGS sequence"/>
</dbReference>
<evidence type="ECO:0000313" key="2">
    <source>
        <dbReference type="Proteomes" id="UP000598146"/>
    </source>
</evidence>
<dbReference type="RefSeq" id="WP_196415019.1">
    <property type="nucleotide sequence ID" value="NZ_JADQTO010000007.1"/>
</dbReference>
<comment type="caution">
    <text evidence="1">The sequence shown here is derived from an EMBL/GenBank/DDBJ whole genome shotgun (WGS) entry which is preliminary data.</text>
</comment>